<evidence type="ECO:0000313" key="10">
    <source>
        <dbReference type="EMBL" id="KAL2043959.1"/>
    </source>
</evidence>
<organism evidence="10 11">
    <name type="scientific">Stereocaulon virgatum</name>
    <dbReference type="NCBI Taxonomy" id="373712"/>
    <lineage>
        <taxon>Eukaryota</taxon>
        <taxon>Fungi</taxon>
        <taxon>Dikarya</taxon>
        <taxon>Ascomycota</taxon>
        <taxon>Pezizomycotina</taxon>
        <taxon>Lecanoromycetes</taxon>
        <taxon>OSLEUM clade</taxon>
        <taxon>Lecanoromycetidae</taxon>
        <taxon>Lecanorales</taxon>
        <taxon>Lecanorineae</taxon>
        <taxon>Stereocaulaceae</taxon>
        <taxon>Stereocaulon</taxon>
    </lineage>
</organism>
<dbReference type="Gene3D" id="2.40.50.90">
    <property type="match status" value="5"/>
</dbReference>
<feature type="domain" description="TNase-like" evidence="9">
    <location>
        <begin position="483"/>
        <end position="616"/>
    </location>
</feature>
<evidence type="ECO:0000256" key="2">
    <source>
        <dbReference type="ARBA" id="ARBA00013404"/>
    </source>
</evidence>
<dbReference type="SUPFAM" id="SSF50199">
    <property type="entry name" value="Staphylococcal nuclease"/>
    <property type="match status" value="5"/>
</dbReference>
<dbReference type="InterPro" id="IPR002999">
    <property type="entry name" value="Tudor"/>
</dbReference>
<dbReference type="SMART" id="SM00333">
    <property type="entry name" value="TUDOR"/>
    <property type="match status" value="1"/>
</dbReference>
<evidence type="ECO:0000256" key="5">
    <source>
        <dbReference type="ARBA" id="ARBA00022737"/>
    </source>
</evidence>
<dbReference type="CDD" id="cd00175">
    <property type="entry name" value="SNc"/>
    <property type="match status" value="1"/>
</dbReference>
<dbReference type="PIRSF" id="PIRSF017179">
    <property type="entry name" value="RISC-Tudor-SN"/>
    <property type="match status" value="1"/>
</dbReference>
<keyword evidence="4 6" id="KW-0963">Cytoplasm</keyword>
<reference evidence="10 11" key="1">
    <citation type="submission" date="2024-09" db="EMBL/GenBank/DDBJ databases">
        <title>Rethinking Asexuality: The Enigmatic Case of Functional Sexual Genes in Lepraria (Stereocaulaceae).</title>
        <authorList>
            <person name="Doellman M."/>
            <person name="Sun Y."/>
            <person name="Barcenas-Pena A."/>
            <person name="Lumbsch H.T."/>
            <person name="Grewe F."/>
        </authorList>
    </citation>
    <scope>NUCLEOTIDE SEQUENCE [LARGE SCALE GENOMIC DNA]</scope>
    <source>
        <strain evidence="10 11">Mercado 3170</strain>
    </source>
</reference>
<dbReference type="SUPFAM" id="SSF63748">
    <property type="entry name" value="Tudor/PWWP/MBT"/>
    <property type="match status" value="1"/>
</dbReference>
<dbReference type="Pfam" id="PF00567">
    <property type="entry name" value="TUDOR"/>
    <property type="match status" value="1"/>
</dbReference>
<keyword evidence="5" id="KW-0677">Repeat</keyword>
<dbReference type="Pfam" id="PF00565">
    <property type="entry name" value="SNase"/>
    <property type="match status" value="3"/>
</dbReference>
<feature type="domain" description="TNase-like" evidence="9">
    <location>
        <begin position="2"/>
        <end position="142"/>
    </location>
</feature>
<name>A0ABR4AER1_9LECA</name>
<evidence type="ECO:0000256" key="7">
    <source>
        <dbReference type="SAM" id="MobiDB-lite"/>
    </source>
</evidence>
<gene>
    <name evidence="10" type="ORF">N7G274_003479</name>
</gene>
<feature type="domain" description="TNase-like" evidence="9">
    <location>
        <begin position="317"/>
        <end position="454"/>
    </location>
</feature>
<proteinExistence type="predicted"/>
<dbReference type="Proteomes" id="UP001590950">
    <property type="component" value="Unassembled WGS sequence"/>
</dbReference>
<dbReference type="EMBL" id="JBEFKJ010000010">
    <property type="protein sequence ID" value="KAL2043959.1"/>
    <property type="molecule type" value="Genomic_DNA"/>
</dbReference>
<evidence type="ECO:0000259" key="8">
    <source>
        <dbReference type="PROSITE" id="PS50304"/>
    </source>
</evidence>
<dbReference type="Gene3D" id="2.30.30.140">
    <property type="match status" value="1"/>
</dbReference>
<sequence>MTLHQAKVKSVLSGDTLVLASLNSPSQERTLSLAFVSAPRLRREGDEPFAWASREYLREHLIGKTVQFKILYSIPTGVKREYGAVFLRDGGVFPDDSVTEGLVKLRDDAGRKDDSDESKKLLEKLEGEQGKAKSSSKGVWGSTGGKVENSYELPDPKAFVEQWKGKPIEATIERVFSGDRVIARLQLSPTKHVQTMVLVAGVRAPSTKRTNTADGKEIPAEPYGTEAQQWMEERMLNRKVKIEVLGASPQNQLICAVIHPNGTIAKYILEAGLARCTDFHSTMLGGQMSELRQAEKKAKDKGLGVFQGTATTRPLIAETDATVSRVQAADTVYLRGKSGEERRVQLSSIRQPKPTDPKQSPFQADAKEFLRKKLIGKHVRVKTDGKKAASEGFEERDVVTILVNNKNVALQLVEAGYASVIRHRRDDNDRSPAYDELLAAEEAAQKDEKGMWSPKAPAAKTYQDYSENLQKAKIQSSVFQRQKRIPAIVDFVKGGSRFTLLIPRENAKLTFVLSCVRTPRSGRSPTDKSEPFGQEAHDFATRRCMQRDVEIDVEATDKVGGFIGTLYINRENFAKLLLEEGLASVHAYSAEQSDHGTELFAAEEKAKAAKKGMWHDYDPSITDGMDNLTLEKPSTANGNADTAAPPAKKDYRDVMVTHIDPATAHLKLQLIGPSTSGALTELMSTFAKYHRSPPTSEKSLPGQPKAGEFVAARFSADGEWYRARIRRNDRDNKKADVLFIDYGNSETLPWSELRPMTQPQFSTQKLKAQAIEAAFSFLQFPSMPNYLSESCRFVEDITANKQLVASVDAEEKDGMLWITLFDAEAEGGEEASINAEIVGEGWATVRRQLKGWEKGRGKVLEGLEGRRKEAEKGKRGMWEFGDITEE</sequence>
<evidence type="ECO:0000259" key="9">
    <source>
        <dbReference type="PROSITE" id="PS50830"/>
    </source>
</evidence>
<evidence type="ECO:0000256" key="4">
    <source>
        <dbReference type="ARBA" id="ARBA00022490"/>
    </source>
</evidence>
<keyword evidence="11" id="KW-1185">Reference proteome</keyword>
<evidence type="ECO:0000313" key="11">
    <source>
        <dbReference type="Proteomes" id="UP001590950"/>
    </source>
</evidence>
<dbReference type="PANTHER" id="PTHR12302:SF2">
    <property type="entry name" value="STAPHYLOCOCCAL NUCLEASE DOMAIN-CONTAINING PROTEIN 1"/>
    <property type="match status" value="1"/>
</dbReference>
<dbReference type="InterPro" id="IPR016071">
    <property type="entry name" value="Staphylococal_nuclease_OB-fold"/>
</dbReference>
<feature type="domain" description="Tudor" evidence="8">
    <location>
        <begin position="703"/>
        <end position="763"/>
    </location>
</feature>
<dbReference type="PANTHER" id="PTHR12302">
    <property type="entry name" value="EBNA2 BINDING PROTEIN P100"/>
    <property type="match status" value="1"/>
</dbReference>
<dbReference type="InterPro" id="IPR016685">
    <property type="entry name" value="Silence_cplx_Nase-comp_TudorSN"/>
</dbReference>
<comment type="caution">
    <text evidence="10">The sequence shown here is derived from an EMBL/GenBank/DDBJ whole genome shotgun (WGS) entry which is preliminary data.</text>
</comment>
<evidence type="ECO:0000256" key="6">
    <source>
        <dbReference type="PIRNR" id="PIRNR017179"/>
    </source>
</evidence>
<accession>A0ABR4AER1</accession>
<evidence type="ECO:0000256" key="1">
    <source>
        <dbReference type="ARBA" id="ARBA00004496"/>
    </source>
</evidence>
<feature type="domain" description="TNase-like" evidence="9">
    <location>
        <begin position="166"/>
        <end position="308"/>
    </location>
</feature>
<dbReference type="PROSITE" id="PS50830">
    <property type="entry name" value="TNASE_3"/>
    <property type="match status" value="4"/>
</dbReference>
<dbReference type="InterPro" id="IPR035437">
    <property type="entry name" value="SNase_OB-fold_sf"/>
</dbReference>
<comment type="subcellular location">
    <subcellularLocation>
        <location evidence="1 6">Cytoplasm</location>
    </subcellularLocation>
</comment>
<feature type="region of interest" description="Disordered" evidence="7">
    <location>
        <begin position="126"/>
        <end position="145"/>
    </location>
</feature>
<dbReference type="PROSITE" id="PS50304">
    <property type="entry name" value="TUDOR"/>
    <property type="match status" value="1"/>
</dbReference>
<protein>
    <recommendedName>
        <fullName evidence="2">Probable endonuclease LCL3</fullName>
    </recommendedName>
    <alternativeName>
        <fullName evidence="3">Probable endonuclease lcl3</fullName>
    </alternativeName>
</protein>
<evidence type="ECO:0000256" key="3">
    <source>
        <dbReference type="ARBA" id="ARBA00014651"/>
    </source>
</evidence>
<dbReference type="SMART" id="SM00318">
    <property type="entry name" value="SNc"/>
    <property type="match status" value="4"/>
</dbReference>